<dbReference type="Pfam" id="PF04795">
    <property type="entry name" value="PAPA-1"/>
    <property type="match status" value="1"/>
</dbReference>
<dbReference type="EMBL" id="NHYD01001821">
    <property type="protein sequence ID" value="PPQ89801.1"/>
    <property type="molecule type" value="Genomic_DNA"/>
</dbReference>
<protein>
    <recommendedName>
        <fullName evidence="2">INO80 complex subunit B-like conserved region domain-containing protein</fullName>
    </recommendedName>
</protein>
<feature type="compositionally biased region" description="Basic residues" evidence="1">
    <location>
        <begin position="227"/>
        <end position="238"/>
    </location>
</feature>
<feature type="region of interest" description="Disordered" evidence="1">
    <location>
        <begin position="16"/>
        <end position="283"/>
    </location>
</feature>
<organism evidence="3 4">
    <name type="scientific">Psilocybe cyanescens</name>
    <dbReference type="NCBI Taxonomy" id="93625"/>
    <lineage>
        <taxon>Eukaryota</taxon>
        <taxon>Fungi</taxon>
        <taxon>Dikarya</taxon>
        <taxon>Basidiomycota</taxon>
        <taxon>Agaricomycotina</taxon>
        <taxon>Agaricomycetes</taxon>
        <taxon>Agaricomycetidae</taxon>
        <taxon>Agaricales</taxon>
        <taxon>Agaricineae</taxon>
        <taxon>Strophariaceae</taxon>
        <taxon>Psilocybe</taxon>
    </lineage>
</organism>
<reference evidence="3 4" key="1">
    <citation type="journal article" date="2018" name="Evol. Lett.">
        <title>Horizontal gene cluster transfer increased hallucinogenic mushroom diversity.</title>
        <authorList>
            <person name="Reynolds H.T."/>
            <person name="Vijayakumar V."/>
            <person name="Gluck-Thaler E."/>
            <person name="Korotkin H.B."/>
            <person name="Matheny P.B."/>
            <person name="Slot J.C."/>
        </authorList>
    </citation>
    <scope>NUCLEOTIDE SEQUENCE [LARGE SCALE GENOMIC DNA]</scope>
    <source>
        <strain evidence="3 4">2631</strain>
    </source>
</reference>
<dbReference type="InParanoid" id="A0A409XGC4"/>
<dbReference type="InterPro" id="IPR029523">
    <property type="entry name" value="INO80B/Ies2"/>
</dbReference>
<keyword evidence="4" id="KW-1185">Reference proteome</keyword>
<dbReference type="OrthoDB" id="2021186at2759"/>
<evidence type="ECO:0000259" key="2">
    <source>
        <dbReference type="SMART" id="SM01406"/>
    </source>
</evidence>
<feature type="compositionally biased region" description="Polar residues" evidence="1">
    <location>
        <begin position="86"/>
        <end position="96"/>
    </location>
</feature>
<dbReference type="Proteomes" id="UP000283269">
    <property type="component" value="Unassembled WGS sequence"/>
</dbReference>
<dbReference type="STRING" id="93625.A0A409XGC4"/>
<evidence type="ECO:0000313" key="4">
    <source>
        <dbReference type="Proteomes" id="UP000283269"/>
    </source>
</evidence>
<accession>A0A409XGC4</accession>
<comment type="caution">
    <text evidence="3">The sequence shown here is derived from an EMBL/GenBank/DDBJ whole genome shotgun (WGS) entry which is preliminary data.</text>
</comment>
<feature type="compositionally biased region" description="Acidic residues" evidence="1">
    <location>
        <begin position="268"/>
        <end position="283"/>
    </location>
</feature>
<dbReference type="PANTHER" id="PTHR21561">
    <property type="entry name" value="INO80 COMPLEX SUBUNIT B"/>
    <property type="match status" value="1"/>
</dbReference>
<dbReference type="AlphaFoldDB" id="A0A409XGC4"/>
<evidence type="ECO:0000313" key="3">
    <source>
        <dbReference type="EMBL" id="PPQ89801.1"/>
    </source>
</evidence>
<feature type="compositionally biased region" description="Acidic residues" evidence="1">
    <location>
        <begin position="22"/>
        <end position="68"/>
    </location>
</feature>
<dbReference type="GO" id="GO:0006338">
    <property type="term" value="P:chromatin remodeling"/>
    <property type="evidence" value="ECO:0007669"/>
    <property type="project" value="InterPro"/>
</dbReference>
<name>A0A409XGC4_PSICY</name>
<proteinExistence type="predicted"/>
<gene>
    <name evidence="3" type="ORF">CVT25_007406</name>
</gene>
<evidence type="ECO:0000256" key="1">
    <source>
        <dbReference type="SAM" id="MobiDB-lite"/>
    </source>
</evidence>
<dbReference type="GO" id="GO:0031011">
    <property type="term" value="C:Ino80 complex"/>
    <property type="evidence" value="ECO:0007669"/>
    <property type="project" value="InterPro"/>
</dbReference>
<feature type="compositionally biased region" description="Low complexity" evidence="1">
    <location>
        <begin position="144"/>
        <end position="159"/>
    </location>
</feature>
<dbReference type="SMART" id="SM01406">
    <property type="entry name" value="PAPA-1"/>
    <property type="match status" value="1"/>
</dbReference>
<dbReference type="PANTHER" id="PTHR21561:SF12">
    <property type="entry name" value="INO80 COMPLEX SUBUNIT B"/>
    <property type="match status" value="1"/>
</dbReference>
<dbReference type="InterPro" id="IPR006880">
    <property type="entry name" value="INO80B_C"/>
</dbReference>
<sequence length="400" mass="43841">MPARTRRSAAVAAAALVADIQMESDPEEEEQVDIENDDDGEGEEGDEDDGAEGDESQSEAEEEEEEEGPAATAPQPRLKITLKLPANNTSSNSAGTATPDDQEMDYLAFTKTPKRRAKTKVIQDIDVESEDPTSQSGSDEEQSGQDPPSRSTGTPSGPGVKPMTTRQAVLASVVDPTHVSLDEGTRSKKQPLNETELALRREETARKRKNLSEKKLEDEKAETINRLLKKQSRPKNKRTNTLDDRSPMPSASGARTPKAKPTAKNAGDEADEAEGDEDEDDMMDVVVEPAEEVKPVMYRWVSSLRVVPSDDKDMDKDKDTEKVVQITLSVPEIVFARAHPDPQAQQDESDSAELERIRKARGPGVCAVDGCGKPRKYRLPRDWTIGACDSTHLRVIANRV</sequence>
<feature type="compositionally biased region" description="Basic and acidic residues" evidence="1">
    <location>
        <begin position="197"/>
        <end position="223"/>
    </location>
</feature>
<feature type="domain" description="INO80 complex subunit B-like conserved region" evidence="2">
    <location>
        <begin position="196"/>
        <end position="311"/>
    </location>
</feature>